<keyword evidence="2" id="KW-1185">Reference proteome</keyword>
<evidence type="ECO:0000313" key="2">
    <source>
        <dbReference type="Proteomes" id="UP000569329"/>
    </source>
</evidence>
<sequence length="73" mass="7892">MVVLAVELGQFGLEVGTHSAHDLFAPVQVGAGEHRMPVLRDENQVRVHGVHDVSTSSEVVVICHEDNSYNSGQ</sequence>
<comment type="caution">
    <text evidence="1">The sequence shown here is derived from an EMBL/GenBank/DDBJ whole genome shotgun (WGS) entry which is preliminary data.</text>
</comment>
<dbReference type="Proteomes" id="UP000569329">
    <property type="component" value="Unassembled WGS sequence"/>
</dbReference>
<accession>A0A839E3T9</accession>
<reference evidence="1 2" key="1">
    <citation type="submission" date="2020-07" db="EMBL/GenBank/DDBJ databases">
        <title>Sequencing the genomes of 1000 actinobacteria strains.</title>
        <authorList>
            <person name="Klenk H.-P."/>
        </authorList>
    </citation>
    <scope>NUCLEOTIDE SEQUENCE [LARGE SCALE GENOMIC DNA]</scope>
    <source>
        <strain evidence="1 2">DSM 45975</strain>
    </source>
</reference>
<organism evidence="1 2">
    <name type="scientific">Halosaccharopolyspora lacisalsi</name>
    <dbReference type="NCBI Taxonomy" id="1000566"/>
    <lineage>
        <taxon>Bacteria</taxon>
        <taxon>Bacillati</taxon>
        <taxon>Actinomycetota</taxon>
        <taxon>Actinomycetes</taxon>
        <taxon>Pseudonocardiales</taxon>
        <taxon>Pseudonocardiaceae</taxon>
        <taxon>Halosaccharopolyspora</taxon>
    </lineage>
</organism>
<protein>
    <submittedName>
        <fullName evidence="1">Uncharacterized protein</fullName>
    </submittedName>
</protein>
<dbReference type="EMBL" id="JACGWZ010000005">
    <property type="protein sequence ID" value="MBA8826397.1"/>
    <property type="molecule type" value="Genomic_DNA"/>
</dbReference>
<proteinExistence type="predicted"/>
<evidence type="ECO:0000313" key="1">
    <source>
        <dbReference type="EMBL" id="MBA8826397.1"/>
    </source>
</evidence>
<name>A0A839E3T9_9PSEU</name>
<dbReference type="AlphaFoldDB" id="A0A839E3T9"/>
<gene>
    <name evidence="1" type="ORF">FHX42_003773</name>
</gene>